<accession>A0A811UUC3</accession>
<proteinExistence type="predicted"/>
<name>A0A811UUC3_CERCA</name>
<dbReference type="EMBL" id="CAJHJT010000034">
    <property type="protein sequence ID" value="CAD7002274.1"/>
    <property type="molecule type" value="Genomic_DNA"/>
</dbReference>
<gene>
    <name evidence="2" type="ORF">CCAP1982_LOCUS10769</name>
</gene>
<reference evidence="2" key="1">
    <citation type="submission" date="2020-11" db="EMBL/GenBank/DDBJ databases">
        <authorList>
            <person name="Whitehead M."/>
        </authorList>
    </citation>
    <scope>NUCLEOTIDE SEQUENCE</scope>
    <source>
        <strain evidence="2">EGII</strain>
    </source>
</reference>
<dbReference type="Proteomes" id="UP000606786">
    <property type="component" value="Unassembled WGS sequence"/>
</dbReference>
<evidence type="ECO:0000313" key="2">
    <source>
        <dbReference type="EMBL" id="CAD7002274.1"/>
    </source>
</evidence>
<feature type="region of interest" description="Disordered" evidence="1">
    <location>
        <begin position="1"/>
        <end position="25"/>
    </location>
</feature>
<evidence type="ECO:0000313" key="3">
    <source>
        <dbReference type="Proteomes" id="UP000606786"/>
    </source>
</evidence>
<organism evidence="2 3">
    <name type="scientific">Ceratitis capitata</name>
    <name type="common">Mediterranean fruit fly</name>
    <name type="synonym">Tephritis capitata</name>
    <dbReference type="NCBI Taxonomy" id="7213"/>
    <lineage>
        <taxon>Eukaryota</taxon>
        <taxon>Metazoa</taxon>
        <taxon>Ecdysozoa</taxon>
        <taxon>Arthropoda</taxon>
        <taxon>Hexapoda</taxon>
        <taxon>Insecta</taxon>
        <taxon>Pterygota</taxon>
        <taxon>Neoptera</taxon>
        <taxon>Endopterygota</taxon>
        <taxon>Diptera</taxon>
        <taxon>Brachycera</taxon>
        <taxon>Muscomorpha</taxon>
        <taxon>Tephritoidea</taxon>
        <taxon>Tephritidae</taxon>
        <taxon>Ceratitis</taxon>
        <taxon>Ceratitis</taxon>
    </lineage>
</organism>
<dbReference type="AlphaFoldDB" id="A0A811UUC3"/>
<evidence type="ECO:0000256" key="1">
    <source>
        <dbReference type="SAM" id="MobiDB-lite"/>
    </source>
</evidence>
<comment type="caution">
    <text evidence="2">The sequence shown here is derived from an EMBL/GenBank/DDBJ whole genome shotgun (WGS) entry which is preliminary data.</text>
</comment>
<keyword evidence="3" id="KW-1185">Reference proteome</keyword>
<protein>
    <submittedName>
        <fullName evidence="2">(Mediterranean fruit fly) hypothetical protein</fullName>
    </submittedName>
</protein>
<sequence>MFRQTNSNQPAIINQSQPVNRSTAQPAIEPLSHSPTIKCIMDYNSCIYFCKNLLTSGYVERSYVTIGKDAVGQCLVFGIWRLVRQRYRSRCRSWNGSSNIMFNIMFQRHLHYPRTCFDSRQCGGGRASSSLAVQQAVCCVVGRAMALPFSRYVR</sequence>